<dbReference type="GeneID" id="37013636"/>
<keyword evidence="13" id="KW-1185">Reference proteome</keyword>
<feature type="compositionally biased region" description="Gly residues" evidence="11">
    <location>
        <begin position="56"/>
        <end position="65"/>
    </location>
</feature>
<keyword evidence="4" id="KW-0862">Zinc</keyword>
<dbReference type="AlphaFoldDB" id="A0A316UBG5"/>
<evidence type="ECO:0000256" key="9">
    <source>
        <dbReference type="ARBA" id="ARBA00023242"/>
    </source>
</evidence>
<evidence type="ECO:0000256" key="5">
    <source>
        <dbReference type="ARBA" id="ARBA00022853"/>
    </source>
</evidence>
<evidence type="ECO:0000256" key="1">
    <source>
        <dbReference type="ARBA" id="ARBA00004123"/>
    </source>
</evidence>
<protein>
    <recommendedName>
        <fullName evidence="10">SAGA-associated factor 11</fullName>
    </recommendedName>
</protein>
<comment type="similarity">
    <text evidence="10">Belongs to the SGF11 family.</text>
</comment>
<organism evidence="12 13">
    <name type="scientific">Pseudomicrostroma glucosiphilum</name>
    <dbReference type="NCBI Taxonomy" id="1684307"/>
    <lineage>
        <taxon>Eukaryota</taxon>
        <taxon>Fungi</taxon>
        <taxon>Dikarya</taxon>
        <taxon>Basidiomycota</taxon>
        <taxon>Ustilaginomycotina</taxon>
        <taxon>Exobasidiomycetes</taxon>
        <taxon>Microstromatales</taxon>
        <taxon>Microstromatales incertae sedis</taxon>
        <taxon>Pseudomicrostroma</taxon>
    </lineage>
</organism>
<dbReference type="GO" id="GO:0005634">
    <property type="term" value="C:nucleus"/>
    <property type="evidence" value="ECO:0007669"/>
    <property type="project" value="UniProtKB-SubCell"/>
</dbReference>
<evidence type="ECO:0000256" key="11">
    <source>
        <dbReference type="SAM" id="MobiDB-lite"/>
    </source>
</evidence>
<dbReference type="GO" id="GO:0006325">
    <property type="term" value="P:chromatin organization"/>
    <property type="evidence" value="ECO:0007669"/>
    <property type="project" value="UniProtKB-KW"/>
</dbReference>
<sequence length="105" mass="9936">MVCNRHVSSNRFAPHLAKCMGLGANNVSSKSGNGGLKRKAAVGAATAAALAAAASGSGGGSGSGSQSGIPSKRGRPPKSRGGTGSARSTATPVPGLGHKEGSAAP</sequence>
<comment type="subcellular location">
    <subcellularLocation>
        <location evidence="1 10">Nucleus</location>
    </subcellularLocation>
</comment>
<evidence type="ECO:0000256" key="3">
    <source>
        <dbReference type="ARBA" id="ARBA00022771"/>
    </source>
</evidence>
<dbReference type="InterPro" id="IPR013246">
    <property type="entry name" value="SAGA_su_Sgf11"/>
</dbReference>
<evidence type="ECO:0000313" key="13">
    <source>
        <dbReference type="Proteomes" id="UP000245942"/>
    </source>
</evidence>
<keyword evidence="5" id="KW-0156">Chromatin regulator</keyword>
<dbReference type="GO" id="GO:0070461">
    <property type="term" value="C:SAGA-type complex"/>
    <property type="evidence" value="ECO:0007669"/>
    <property type="project" value="UniProtKB-ARBA"/>
</dbReference>
<dbReference type="GO" id="GO:0008270">
    <property type="term" value="F:zinc ion binding"/>
    <property type="evidence" value="ECO:0007669"/>
    <property type="project" value="UniProtKB-KW"/>
</dbReference>
<evidence type="ECO:0000256" key="2">
    <source>
        <dbReference type="ARBA" id="ARBA00022723"/>
    </source>
</evidence>
<feature type="region of interest" description="Disordered" evidence="11">
    <location>
        <begin position="52"/>
        <end position="105"/>
    </location>
</feature>
<gene>
    <name evidence="12" type="ORF">BCV69DRAFT_281221</name>
</gene>
<name>A0A316UBG5_9BASI</name>
<evidence type="ECO:0000256" key="4">
    <source>
        <dbReference type="ARBA" id="ARBA00022833"/>
    </source>
</evidence>
<proteinExistence type="inferred from homology"/>
<dbReference type="Pfam" id="PF08209">
    <property type="entry name" value="Sgf11"/>
    <property type="match status" value="1"/>
</dbReference>
<keyword evidence="8" id="KW-0804">Transcription</keyword>
<dbReference type="OrthoDB" id="21557at2759"/>
<dbReference type="EMBL" id="KZ819323">
    <property type="protein sequence ID" value="PWN22208.1"/>
    <property type="molecule type" value="Genomic_DNA"/>
</dbReference>
<evidence type="ECO:0000313" key="12">
    <source>
        <dbReference type="EMBL" id="PWN22208.1"/>
    </source>
</evidence>
<evidence type="ECO:0000256" key="7">
    <source>
        <dbReference type="ARBA" id="ARBA00023159"/>
    </source>
</evidence>
<keyword evidence="7 10" id="KW-0010">Activator</keyword>
<evidence type="ECO:0000256" key="8">
    <source>
        <dbReference type="ARBA" id="ARBA00023163"/>
    </source>
</evidence>
<keyword evidence="2" id="KW-0479">Metal-binding</keyword>
<keyword evidence="9" id="KW-0539">Nucleus</keyword>
<keyword evidence="6" id="KW-0805">Transcription regulation</keyword>
<dbReference type="Gene3D" id="3.30.160.60">
    <property type="entry name" value="Classic Zinc Finger"/>
    <property type="match status" value="1"/>
</dbReference>
<dbReference type="RefSeq" id="XP_025349368.1">
    <property type="nucleotide sequence ID" value="XM_025491902.1"/>
</dbReference>
<evidence type="ECO:0000256" key="10">
    <source>
        <dbReference type="RuleBase" id="RU261113"/>
    </source>
</evidence>
<keyword evidence="3" id="KW-0863">Zinc-finger</keyword>
<dbReference type="Proteomes" id="UP000245942">
    <property type="component" value="Unassembled WGS sequence"/>
</dbReference>
<accession>A0A316UBG5</accession>
<evidence type="ECO:0000256" key="6">
    <source>
        <dbReference type="ARBA" id="ARBA00023015"/>
    </source>
</evidence>
<reference evidence="12 13" key="1">
    <citation type="journal article" date="2018" name="Mol. Biol. Evol.">
        <title>Broad Genomic Sampling Reveals a Smut Pathogenic Ancestry of the Fungal Clade Ustilaginomycotina.</title>
        <authorList>
            <person name="Kijpornyongpan T."/>
            <person name="Mondo S.J."/>
            <person name="Barry K."/>
            <person name="Sandor L."/>
            <person name="Lee J."/>
            <person name="Lipzen A."/>
            <person name="Pangilinan J."/>
            <person name="LaButti K."/>
            <person name="Hainaut M."/>
            <person name="Henrissat B."/>
            <person name="Grigoriev I.V."/>
            <person name="Spatafora J.W."/>
            <person name="Aime M.C."/>
        </authorList>
    </citation>
    <scope>NUCLEOTIDE SEQUENCE [LARGE SCALE GENOMIC DNA]</scope>
    <source>
        <strain evidence="12 13">MCA 4718</strain>
    </source>
</reference>